<evidence type="ECO:0000313" key="2">
    <source>
        <dbReference type="Proteomes" id="UP000293369"/>
    </source>
</evidence>
<sequence>MADDFEDLQEEQEFDVELLGNFGRFISSGSYPVEYFMASMPMAQAYKYLKFARDVQMDDINFDLLMQRDIDENRVEKDIMPYLQQDEMTAATRPLFFPPLLAAIVPVKDEKIQEFYGARSKITPRPNFVGLSWAGHFRLWGKVTSSADGLALQADQVGEKIKAKQAILNLRTSELDPHGVMLIVIDGQHRLRALKRLWEEHRDKVRDLVVPVCVMYAPNSHSDYEDKQNVPSVPRVFRNLFVDVNSTMTVVGGHFNILLSDKNVGDMTCRVFCDDVLSKYGKEGLACVEWNTRTRTQSYNVTKVHSLTSIGVLQRGLEENFKPDMVVSYLLGITDGAQDLFPTGADKDDYYSKVKWDKFSYAQSNALKTRIKANLAPLLVTLYFESVPFKKLYGYFLDEVSKLKADLPKGGRTAISAQAILQSLLEYKPFDERDSDFKKRWLVFEESIEAKRSKSTFGIVRYALFQRAFFNVAGVLVRVGLEYSVPPEQAFNAAITLLNFIFEKNSEVFNIENSYLQYTVFEQKRIRTRDETKAAIRDLLLAHLLRADVRLAVLKVFSESVGSPLDSYLNDQGFTAAGQFLGRYREERIKSFKKGYDLDYSLSNEEREDLRLKELEQRAMERDVKENRRDEGSLERRFDKEVNRFIDGYFVEAKRDLRASLGIEGDLLEKNTSDETSESDDI</sequence>
<dbReference type="AlphaFoldDB" id="A0A4Q7D731"/>
<organism evidence="1 2">
    <name type="scientific">Pseudomonas orientalis</name>
    <dbReference type="NCBI Taxonomy" id="76758"/>
    <lineage>
        <taxon>Bacteria</taxon>
        <taxon>Pseudomonadati</taxon>
        <taxon>Pseudomonadota</taxon>
        <taxon>Gammaproteobacteria</taxon>
        <taxon>Pseudomonadales</taxon>
        <taxon>Pseudomonadaceae</taxon>
        <taxon>Pseudomonas</taxon>
    </lineage>
</organism>
<dbReference type="Proteomes" id="UP000293369">
    <property type="component" value="Unassembled WGS sequence"/>
</dbReference>
<proteinExistence type="predicted"/>
<protein>
    <recommendedName>
        <fullName evidence="3">DGQHR domain-containing protein</fullName>
    </recommendedName>
</protein>
<evidence type="ECO:0000313" key="1">
    <source>
        <dbReference type="EMBL" id="RZI33747.1"/>
    </source>
</evidence>
<comment type="caution">
    <text evidence="1">The sequence shown here is derived from an EMBL/GenBank/DDBJ whole genome shotgun (WGS) entry which is preliminary data.</text>
</comment>
<dbReference type="EMBL" id="SGFE01000001">
    <property type="protein sequence ID" value="RZI33747.1"/>
    <property type="molecule type" value="Genomic_DNA"/>
</dbReference>
<gene>
    <name evidence="1" type="ORF">EUX57_00800</name>
</gene>
<name>A0A4Q7D731_9PSED</name>
<dbReference type="RefSeq" id="WP_130137895.1">
    <property type="nucleotide sequence ID" value="NZ_SGFE01000001.1"/>
</dbReference>
<reference evidence="1 2" key="1">
    <citation type="submission" date="2019-02" db="EMBL/GenBank/DDBJ databases">
        <title>Pseudomonas spp from wheat grain.</title>
        <authorList>
            <person name="Cho G.-S."/>
            <person name="Franz C.M.A.P."/>
        </authorList>
    </citation>
    <scope>NUCLEOTIDE SEQUENCE [LARGE SCALE GENOMIC DNA]</scope>
    <source>
        <strain evidence="1 2">133NRW</strain>
    </source>
</reference>
<evidence type="ECO:0008006" key="3">
    <source>
        <dbReference type="Google" id="ProtNLM"/>
    </source>
</evidence>
<accession>A0A4Q7D731</accession>